<dbReference type="InterPro" id="IPR036059">
    <property type="entry name" value="TldD/PmbA_sf"/>
</dbReference>
<evidence type="ECO:0000259" key="2">
    <source>
        <dbReference type="Pfam" id="PF19289"/>
    </source>
</evidence>
<dbReference type="PANTHER" id="PTHR30624">
    <property type="entry name" value="UNCHARACTERIZED PROTEIN TLDD AND PMBA"/>
    <property type="match status" value="1"/>
</dbReference>
<organism evidence="3">
    <name type="scientific">marine metagenome</name>
    <dbReference type="NCBI Taxonomy" id="408172"/>
    <lineage>
        <taxon>unclassified sequences</taxon>
        <taxon>metagenomes</taxon>
        <taxon>ecological metagenomes</taxon>
    </lineage>
</organism>
<evidence type="ECO:0000313" key="3">
    <source>
        <dbReference type="EMBL" id="SVA34334.1"/>
    </source>
</evidence>
<reference evidence="3" key="1">
    <citation type="submission" date="2018-05" db="EMBL/GenBank/DDBJ databases">
        <authorList>
            <person name="Lanie J.A."/>
            <person name="Ng W.-L."/>
            <person name="Kazmierczak K.M."/>
            <person name="Andrzejewski T.M."/>
            <person name="Davidsen T.M."/>
            <person name="Wayne K.J."/>
            <person name="Tettelin H."/>
            <person name="Glass J.I."/>
            <person name="Rusch D."/>
            <person name="Podicherti R."/>
            <person name="Tsui H.-C.T."/>
            <person name="Winkler M.E."/>
        </authorList>
    </citation>
    <scope>NUCLEOTIDE SEQUENCE</scope>
</reference>
<feature type="non-terminal residue" evidence="3">
    <location>
        <position position="1"/>
    </location>
</feature>
<feature type="domain" description="Metalloprotease TldD/E C-terminal" evidence="2">
    <location>
        <begin position="17"/>
        <end position="268"/>
    </location>
</feature>
<dbReference type="InterPro" id="IPR051463">
    <property type="entry name" value="Peptidase_U62_metallo"/>
</dbReference>
<evidence type="ECO:0000256" key="1">
    <source>
        <dbReference type="ARBA" id="ARBA00005836"/>
    </source>
</evidence>
<dbReference type="GO" id="GO:0008237">
    <property type="term" value="F:metallopeptidase activity"/>
    <property type="evidence" value="ECO:0007669"/>
    <property type="project" value="InterPro"/>
</dbReference>
<comment type="similarity">
    <text evidence="1">Belongs to the peptidase U62 family.</text>
</comment>
<dbReference type="GO" id="GO:0005829">
    <property type="term" value="C:cytosol"/>
    <property type="evidence" value="ECO:0007669"/>
    <property type="project" value="TreeGrafter"/>
</dbReference>
<name>A0A381V288_9ZZZZ</name>
<dbReference type="InterPro" id="IPR045569">
    <property type="entry name" value="Metalloprtase-TldD/E_C"/>
</dbReference>
<dbReference type="EMBL" id="UINC01007629">
    <property type="protein sequence ID" value="SVA34334.1"/>
    <property type="molecule type" value="Genomic_DNA"/>
</dbReference>
<sequence>WAEEAVMKLSAAPVDAGTWDLILHPSNLWLTIHESIAHPTELDRTLGYEANYAGTSFIFPPEEALNNLRLGQDFMTFMGNRTEEGGCATIGWDDEGVPATSWPIIKDGIFVNYQTTREQAAWIADETGVTNSLGCSYGMNWANIPFQRMPNVSLMPGDQDLSEDDVIAATDRAIMVEGRGSYSIDQQRYNFQFAGQVFWEIRDGKKYRMLRDVAYQGRTPEFWNSMSVIGGPSTYYLGATFGDAKGQPGQSNAVSHGCPMALFRDVKILNTA</sequence>
<accession>A0A381V288</accession>
<dbReference type="AlphaFoldDB" id="A0A381V288"/>
<dbReference type="SUPFAM" id="SSF111283">
    <property type="entry name" value="Putative modulator of DNA gyrase, PmbA/TldD"/>
    <property type="match status" value="1"/>
</dbReference>
<gene>
    <name evidence="3" type="ORF">METZ01_LOCUS87188</name>
</gene>
<dbReference type="Pfam" id="PF19289">
    <property type="entry name" value="PmbA_TldD_3rd"/>
    <property type="match status" value="1"/>
</dbReference>
<proteinExistence type="inferred from homology"/>
<protein>
    <recommendedName>
        <fullName evidence="2">Metalloprotease TldD/E C-terminal domain-containing protein</fullName>
    </recommendedName>
</protein>
<dbReference type="PANTHER" id="PTHR30624:SF10">
    <property type="entry name" value="CONSERVED PROTEIN"/>
    <property type="match status" value="1"/>
</dbReference>
<dbReference type="GO" id="GO:0006508">
    <property type="term" value="P:proteolysis"/>
    <property type="evidence" value="ECO:0007669"/>
    <property type="project" value="InterPro"/>
</dbReference>